<comment type="caution">
    <text evidence="1">The sequence shown here is derived from an EMBL/GenBank/DDBJ whole genome shotgun (WGS) entry which is preliminary data.</text>
</comment>
<dbReference type="OrthoDB" id="5293244at2"/>
<dbReference type="AlphaFoldDB" id="A0A2V5KMC1"/>
<gene>
    <name evidence="1" type="ORF">DLM86_21410</name>
</gene>
<dbReference type="EMBL" id="QJVJ01000010">
    <property type="protein sequence ID" value="PYI52047.1"/>
    <property type="molecule type" value="Genomic_DNA"/>
</dbReference>
<dbReference type="Proteomes" id="UP000247476">
    <property type="component" value="Unassembled WGS sequence"/>
</dbReference>
<reference evidence="1 2" key="1">
    <citation type="submission" date="2018-05" db="EMBL/GenBank/DDBJ databases">
        <title>Paenibacillus flagellatus sp. nov., isolated from selenium mineral soil.</title>
        <authorList>
            <person name="Dai X."/>
        </authorList>
    </citation>
    <scope>NUCLEOTIDE SEQUENCE [LARGE SCALE GENOMIC DNA]</scope>
    <source>
        <strain evidence="1 2">DXL2</strain>
    </source>
</reference>
<protein>
    <submittedName>
        <fullName evidence="1">Uncharacterized protein</fullName>
    </submittedName>
</protein>
<organism evidence="1 2">
    <name type="scientific">Paenibacillus flagellatus</name>
    <dbReference type="NCBI Taxonomy" id="2211139"/>
    <lineage>
        <taxon>Bacteria</taxon>
        <taxon>Bacillati</taxon>
        <taxon>Bacillota</taxon>
        <taxon>Bacilli</taxon>
        <taxon>Bacillales</taxon>
        <taxon>Paenibacillaceae</taxon>
        <taxon>Paenibacillus</taxon>
    </lineage>
</organism>
<name>A0A2V5KMC1_9BACL</name>
<evidence type="ECO:0000313" key="1">
    <source>
        <dbReference type="EMBL" id="PYI52047.1"/>
    </source>
</evidence>
<accession>A0A2V5KMC1</accession>
<sequence length="259" mass="29704">MHPYLAPCRIVELINPYEQWRDPLVRELFEKTTTLKFESYRKKYPAGVIPTDAVSWFCDHLLVCREHGGRLQPILGFQRATMERYRRHYHPFTPLAMCEGARDSRHITAMKKLAAQFAGHPHLLSYTGSFAVAPGFRTDRTLTEELVRLMVVLHYFVHREAGEGHEIVTGPTIRSGLDTLLLDFGFFPLVEPKDEHDKAALPVSSFDGEEVRIVRCREFNRDLVQLAEPYRSMWANRLVLHGHTGLEGMPGESLVRAHG</sequence>
<dbReference type="RefSeq" id="WP_110842118.1">
    <property type="nucleotide sequence ID" value="NZ_QJVJ01000010.1"/>
</dbReference>
<keyword evidence="2" id="KW-1185">Reference proteome</keyword>
<evidence type="ECO:0000313" key="2">
    <source>
        <dbReference type="Proteomes" id="UP000247476"/>
    </source>
</evidence>
<proteinExistence type="predicted"/>